<keyword evidence="2" id="KW-1133">Transmembrane helix</keyword>
<dbReference type="PANTHER" id="PTHR12329:SF40">
    <property type="entry name" value="BAG FAMILY MOLECULAR CHAPERONE REGULATOR 4"/>
    <property type="match status" value="1"/>
</dbReference>
<name>A0AAW1YJL4_RUBAR</name>
<comment type="caution">
    <text evidence="4">The sequence shown here is derived from an EMBL/GenBank/DDBJ whole genome shotgun (WGS) entry which is preliminary data.</text>
</comment>
<dbReference type="InterPro" id="IPR000626">
    <property type="entry name" value="Ubiquitin-like_dom"/>
</dbReference>
<dbReference type="SUPFAM" id="SSF54236">
    <property type="entry name" value="Ubiquitin-like"/>
    <property type="match status" value="1"/>
</dbReference>
<dbReference type="AlphaFoldDB" id="A0AAW1YJL4"/>
<evidence type="ECO:0000313" key="4">
    <source>
        <dbReference type="EMBL" id="KAK9948797.1"/>
    </source>
</evidence>
<evidence type="ECO:0000256" key="1">
    <source>
        <dbReference type="SAM" id="MobiDB-lite"/>
    </source>
</evidence>
<keyword evidence="5" id="KW-1185">Reference proteome</keyword>
<dbReference type="Gene3D" id="3.10.20.90">
    <property type="entry name" value="Phosphatidylinositol 3-kinase Catalytic Subunit, Chain A, domain 1"/>
    <property type="match status" value="1"/>
</dbReference>
<dbReference type="EMBL" id="JBEDUW010000001">
    <property type="protein sequence ID" value="KAK9948797.1"/>
    <property type="molecule type" value="Genomic_DNA"/>
</dbReference>
<dbReference type="PROSITE" id="PS50053">
    <property type="entry name" value="UBIQUITIN_2"/>
    <property type="match status" value="1"/>
</dbReference>
<dbReference type="InterPro" id="IPR029071">
    <property type="entry name" value="Ubiquitin-like_domsf"/>
</dbReference>
<dbReference type="Proteomes" id="UP001457282">
    <property type="component" value="Unassembled WGS sequence"/>
</dbReference>
<evidence type="ECO:0000256" key="2">
    <source>
        <dbReference type="SAM" id="Phobius"/>
    </source>
</evidence>
<keyword evidence="2" id="KW-0472">Membrane</keyword>
<keyword evidence="2" id="KW-0812">Transmembrane</keyword>
<feature type="transmembrane region" description="Helical" evidence="2">
    <location>
        <begin position="31"/>
        <end position="53"/>
    </location>
</feature>
<evidence type="ECO:0000313" key="5">
    <source>
        <dbReference type="Proteomes" id="UP001457282"/>
    </source>
</evidence>
<proteinExistence type="predicted"/>
<accession>A0AAW1YJL4</accession>
<dbReference type="InterPro" id="IPR039773">
    <property type="entry name" value="BAG_chaperone_regulator"/>
</dbReference>
<organism evidence="4 5">
    <name type="scientific">Rubus argutus</name>
    <name type="common">Southern blackberry</name>
    <dbReference type="NCBI Taxonomy" id="59490"/>
    <lineage>
        <taxon>Eukaryota</taxon>
        <taxon>Viridiplantae</taxon>
        <taxon>Streptophyta</taxon>
        <taxon>Embryophyta</taxon>
        <taxon>Tracheophyta</taxon>
        <taxon>Spermatophyta</taxon>
        <taxon>Magnoliopsida</taxon>
        <taxon>eudicotyledons</taxon>
        <taxon>Gunneridae</taxon>
        <taxon>Pentapetalae</taxon>
        <taxon>rosids</taxon>
        <taxon>fabids</taxon>
        <taxon>Rosales</taxon>
        <taxon>Rosaceae</taxon>
        <taxon>Rosoideae</taxon>
        <taxon>Rosoideae incertae sedis</taxon>
        <taxon>Rubus</taxon>
    </lineage>
</organism>
<gene>
    <name evidence="4" type="ORF">M0R45_004359</name>
</gene>
<reference evidence="4 5" key="1">
    <citation type="journal article" date="2023" name="G3 (Bethesda)">
        <title>A chromosome-length genome assembly and annotation of blackberry (Rubus argutus, cv. 'Hillquist').</title>
        <authorList>
            <person name="Bruna T."/>
            <person name="Aryal R."/>
            <person name="Dudchenko O."/>
            <person name="Sargent D.J."/>
            <person name="Mead D."/>
            <person name="Buti M."/>
            <person name="Cavallini A."/>
            <person name="Hytonen T."/>
            <person name="Andres J."/>
            <person name="Pham M."/>
            <person name="Weisz D."/>
            <person name="Mascagni F."/>
            <person name="Usai G."/>
            <person name="Natali L."/>
            <person name="Bassil N."/>
            <person name="Fernandez G.E."/>
            <person name="Lomsadze A."/>
            <person name="Armour M."/>
            <person name="Olukolu B."/>
            <person name="Poorten T."/>
            <person name="Britton C."/>
            <person name="Davik J."/>
            <person name="Ashrafi H."/>
            <person name="Aiden E.L."/>
            <person name="Borodovsky M."/>
            <person name="Worthington M."/>
        </authorList>
    </citation>
    <scope>NUCLEOTIDE SEQUENCE [LARGE SCALE GENOMIC DNA]</scope>
    <source>
        <strain evidence="4">PI 553951</strain>
    </source>
</reference>
<dbReference type="GO" id="GO:0005737">
    <property type="term" value="C:cytoplasm"/>
    <property type="evidence" value="ECO:0007669"/>
    <property type="project" value="TreeGrafter"/>
</dbReference>
<dbReference type="GO" id="GO:0000774">
    <property type="term" value="F:adenyl-nucleotide exchange factor activity"/>
    <property type="evidence" value="ECO:0007669"/>
    <property type="project" value="TreeGrafter"/>
</dbReference>
<dbReference type="PANTHER" id="PTHR12329">
    <property type="entry name" value="BCL2-ASSOCIATED ATHANOGENE"/>
    <property type="match status" value="1"/>
</dbReference>
<evidence type="ECO:0000259" key="3">
    <source>
        <dbReference type="PROSITE" id="PS50053"/>
    </source>
</evidence>
<dbReference type="Pfam" id="PF00240">
    <property type="entry name" value="ubiquitin"/>
    <property type="match status" value="1"/>
</dbReference>
<sequence length="268" mass="28752">MALSFLVGYIWVALCFIAGSVWSALSFVAGLVWAALPFFLVSGLVVYAGFLIWGEYLELLLTTLKTNPKGPLIRIDVSYGSACHELIVPAFSTFGDVKKSFAKRTGLEPGKQRLLFGGKEKKDEEHLHKAGVRDESKVIECPIELGTVVVARPGLGREERELGSNSLAMERRGEVMTASTRRGAAGGRGAAVREKWRRSGARKKRTWAGEVNGGCGQAAKGSDLGTPRGEARWGMGTGSGDGVDGAAGLEAKSWAEELDAPWIGEQRL</sequence>
<feature type="domain" description="Ubiquitin-like" evidence="3">
    <location>
        <begin position="57"/>
        <end position="138"/>
    </location>
</feature>
<feature type="transmembrane region" description="Helical" evidence="2">
    <location>
        <begin position="7"/>
        <end position="25"/>
    </location>
</feature>
<protein>
    <recommendedName>
        <fullName evidence="3">Ubiquitin-like domain-containing protein</fullName>
    </recommendedName>
</protein>
<feature type="compositionally biased region" description="Gly residues" evidence="1">
    <location>
        <begin position="235"/>
        <end position="245"/>
    </location>
</feature>
<dbReference type="GO" id="GO:0050821">
    <property type="term" value="P:protein stabilization"/>
    <property type="evidence" value="ECO:0007669"/>
    <property type="project" value="TreeGrafter"/>
</dbReference>
<dbReference type="GO" id="GO:0051087">
    <property type="term" value="F:protein-folding chaperone binding"/>
    <property type="evidence" value="ECO:0007669"/>
    <property type="project" value="InterPro"/>
</dbReference>
<feature type="region of interest" description="Disordered" evidence="1">
    <location>
        <begin position="172"/>
        <end position="246"/>
    </location>
</feature>
<feature type="compositionally biased region" description="Basic residues" evidence="1">
    <location>
        <begin position="195"/>
        <end position="206"/>
    </location>
</feature>